<keyword evidence="2" id="KW-1185">Reference proteome</keyword>
<comment type="caution">
    <text evidence="1">The sequence shown here is derived from an EMBL/GenBank/DDBJ whole genome shotgun (WGS) entry which is preliminary data.</text>
</comment>
<name>A0A6G4V0Z6_9ACTN</name>
<accession>A0A6G4V0Z6</accession>
<dbReference type="AlphaFoldDB" id="A0A6G4V0Z6"/>
<proteinExistence type="predicted"/>
<feature type="non-terminal residue" evidence="1">
    <location>
        <position position="421"/>
    </location>
</feature>
<evidence type="ECO:0000313" key="2">
    <source>
        <dbReference type="Proteomes" id="UP000472335"/>
    </source>
</evidence>
<protein>
    <submittedName>
        <fullName evidence="1">Uncharacterized protein</fullName>
    </submittedName>
</protein>
<dbReference type="RefSeq" id="WP_165256105.1">
    <property type="nucleotide sequence ID" value="NZ_JAAKZY010000016.1"/>
</dbReference>
<dbReference type="Pfam" id="PF19674">
    <property type="entry name" value="DUF6177"/>
    <property type="match status" value="1"/>
</dbReference>
<dbReference type="InterPro" id="IPR046175">
    <property type="entry name" value="DUF6177"/>
</dbReference>
<dbReference type="EMBL" id="JAAKZY010000016">
    <property type="protein sequence ID" value="NGO07567.1"/>
    <property type="molecule type" value="Genomic_DNA"/>
</dbReference>
<organism evidence="1 2">
    <name type="scientific">Streptomyces scabichelini</name>
    <dbReference type="NCBI Taxonomy" id="2711217"/>
    <lineage>
        <taxon>Bacteria</taxon>
        <taxon>Bacillati</taxon>
        <taxon>Actinomycetota</taxon>
        <taxon>Actinomycetes</taxon>
        <taxon>Kitasatosporales</taxon>
        <taxon>Streptomycetaceae</taxon>
        <taxon>Streptomyces</taxon>
    </lineage>
</organism>
<dbReference type="Proteomes" id="UP000472335">
    <property type="component" value="Unassembled WGS sequence"/>
</dbReference>
<reference evidence="1 2" key="1">
    <citation type="submission" date="2020-02" db="EMBL/GenBank/DDBJ databases">
        <title>Whole-genome analyses of novel actinobacteria.</title>
        <authorList>
            <person name="Sahin N."/>
            <person name="Gencbay T."/>
        </authorList>
    </citation>
    <scope>NUCLEOTIDE SEQUENCE [LARGE SCALE GENOMIC DNA]</scope>
    <source>
        <strain evidence="1 2">HC44</strain>
    </source>
</reference>
<gene>
    <name evidence="1" type="ORF">G5C60_07855</name>
</gene>
<sequence>MTKDVIALTPKMPDTWAMLAGLYAGGPDLEVSATADGAVIQLCGPGGRPLVSVEAPVLVQVPGEAARLLGDDVPVPDVPFWWTEARASTATPEAERLAGSVCGRLNTLLGGTTWPHGAATTEVVEAASTALPAPGDAQPAVDVLTESTAVVLTDRPVVALTSWLSDVLRATAESGRALQIVTPPDVRLSLPTRTSVTRVPNRWVVQDPECGYFDGLSGAVLRWQDGTFAPALTRDGKPAMAKAFTRSEPKPGGRRLIVAFRTLRPADEHLVLGRALETAWHVLTGAVPAGWGTAEPVNLPWSTRRLTDLARERAPEPTQLIAIGHPDHPTMATLRVTRTQNAVEEDITLTLGYGEDETPPLHAVEKLAEALVAEHGLATMLTSLHNANHDLTTSPRLEAPPIPVAFTLGADDIRGIGLTHA</sequence>
<evidence type="ECO:0000313" key="1">
    <source>
        <dbReference type="EMBL" id="NGO07567.1"/>
    </source>
</evidence>